<dbReference type="PANTHER" id="PTHR37422">
    <property type="entry name" value="TEICHURONIC ACID BIOSYNTHESIS PROTEIN TUAE"/>
    <property type="match status" value="1"/>
</dbReference>
<dbReference type="GO" id="GO:0016874">
    <property type="term" value="F:ligase activity"/>
    <property type="evidence" value="ECO:0007669"/>
    <property type="project" value="UniProtKB-KW"/>
</dbReference>
<feature type="transmembrane region" description="Helical" evidence="5">
    <location>
        <begin position="117"/>
        <end position="137"/>
    </location>
</feature>
<evidence type="ECO:0000256" key="2">
    <source>
        <dbReference type="ARBA" id="ARBA00022692"/>
    </source>
</evidence>
<protein>
    <submittedName>
        <fullName evidence="7">O-antigen ligase family protein</fullName>
    </submittedName>
</protein>
<evidence type="ECO:0000256" key="1">
    <source>
        <dbReference type="ARBA" id="ARBA00004141"/>
    </source>
</evidence>
<feature type="transmembrane region" description="Helical" evidence="5">
    <location>
        <begin position="194"/>
        <end position="211"/>
    </location>
</feature>
<feature type="transmembrane region" description="Helical" evidence="5">
    <location>
        <begin position="239"/>
        <end position="257"/>
    </location>
</feature>
<evidence type="ECO:0000256" key="4">
    <source>
        <dbReference type="ARBA" id="ARBA00023136"/>
    </source>
</evidence>
<keyword evidence="3 5" id="KW-1133">Transmembrane helix</keyword>
<feature type="transmembrane region" description="Helical" evidence="5">
    <location>
        <begin position="12"/>
        <end position="31"/>
    </location>
</feature>
<gene>
    <name evidence="7" type="ORF">OU419_25895</name>
</gene>
<feature type="transmembrane region" description="Helical" evidence="5">
    <location>
        <begin position="165"/>
        <end position="187"/>
    </location>
</feature>
<feature type="transmembrane region" description="Helical" evidence="5">
    <location>
        <begin position="377"/>
        <end position="397"/>
    </location>
</feature>
<keyword evidence="7" id="KW-0436">Ligase</keyword>
<feature type="transmembrane region" description="Helical" evidence="5">
    <location>
        <begin position="92"/>
        <end position="110"/>
    </location>
</feature>
<keyword evidence="4 5" id="KW-0472">Membrane</keyword>
<feature type="transmembrane region" description="Helical" evidence="5">
    <location>
        <begin position="318"/>
        <end position="339"/>
    </location>
</feature>
<feature type="transmembrane region" description="Helical" evidence="5">
    <location>
        <begin position="66"/>
        <end position="86"/>
    </location>
</feature>
<dbReference type="Pfam" id="PF04932">
    <property type="entry name" value="Wzy_C"/>
    <property type="match status" value="1"/>
</dbReference>
<dbReference type="PANTHER" id="PTHR37422:SF13">
    <property type="entry name" value="LIPOPOLYSACCHARIDE BIOSYNTHESIS PROTEIN PA4999-RELATED"/>
    <property type="match status" value="1"/>
</dbReference>
<organism evidence="7 8">
    <name type="scientific">Pseudomonas triclosanedens</name>
    <dbReference type="NCBI Taxonomy" id="2961893"/>
    <lineage>
        <taxon>Bacteria</taxon>
        <taxon>Pseudomonadati</taxon>
        <taxon>Pseudomonadota</taxon>
        <taxon>Gammaproteobacteria</taxon>
        <taxon>Pseudomonadales</taxon>
        <taxon>Pseudomonadaceae</taxon>
        <taxon>Pseudomonas</taxon>
    </lineage>
</organism>
<dbReference type="Proteomes" id="UP001163624">
    <property type="component" value="Chromosome"/>
</dbReference>
<dbReference type="InterPro" id="IPR051533">
    <property type="entry name" value="WaaL-like"/>
</dbReference>
<sequence length="401" mass="45367">MQLERRSDWLKLVGLAFAVVTLSMLVVGRFWWPTENGDWLKSIRLGAFLAVIFLSLELFRERARLASLAFLLYLVFWMGLMLNAILTDSPSSVKQLLVILFFTWVVMVMGGRESRPWLFVLGLDALAGAGFAGFSLLNKALQGQFELGYRVMNIKDSGIPGIADFGITIEAGMHYAFCFIVAVWLLLRARNWAMRLLWLVCTLVLFVYLYFTFARSAWVAGLMGASVLVLCMTEGRQRIYAIGLAVLAGIAVLVFGFEQVVYEFGSRGLTKRDEIWRVVFERIGEAWWFGHGSHTELGRVTLSTGQVVRNPHSLYLEVLYQFGLVGLITMLLAMAACLWGAWKARTDFARLWFSVMAAAAVVMTVELHFFVAAPNLVWMWFWLPMAGCLAVATQYRVERRI</sequence>
<feature type="transmembrane region" description="Helical" evidence="5">
    <location>
        <begin position="43"/>
        <end position="59"/>
    </location>
</feature>
<evidence type="ECO:0000256" key="5">
    <source>
        <dbReference type="SAM" id="Phobius"/>
    </source>
</evidence>
<feature type="transmembrane region" description="Helical" evidence="5">
    <location>
        <begin position="217"/>
        <end position="232"/>
    </location>
</feature>
<comment type="subcellular location">
    <subcellularLocation>
        <location evidence="1">Membrane</location>
        <topology evidence="1">Multi-pass membrane protein</topology>
    </subcellularLocation>
</comment>
<evidence type="ECO:0000313" key="7">
    <source>
        <dbReference type="EMBL" id="WAI49139.1"/>
    </source>
</evidence>
<reference evidence="7" key="1">
    <citation type="submission" date="2022-11" db="EMBL/GenBank/DDBJ databases">
        <title>Pseudomonas triclosanedens sp. nov., a triclosan degrader isolated from activated sludge.</title>
        <authorList>
            <person name="Yin Y."/>
            <person name="Lu Z."/>
        </authorList>
    </citation>
    <scope>NUCLEOTIDE SEQUENCE</scope>
    <source>
        <strain evidence="7">ZM23</strain>
    </source>
</reference>
<name>A0ABY6ZWH2_9PSED</name>
<dbReference type="InterPro" id="IPR007016">
    <property type="entry name" value="O-antigen_ligase-rel_domated"/>
</dbReference>
<evidence type="ECO:0000313" key="8">
    <source>
        <dbReference type="Proteomes" id="UP001163624"/>
    </source>
</evidence>
<evidence type="ECO:0000259" key="6">
    <source>
        <dbReference type="Pfam" id="PF04932"/>
    </source>
</evidence>
<keyword evidence="8" id="KW-1185">Reference proteome</keyword>
<feature type="transmembrane region" description="Helical" evidence="5">
    <location>
        <begin position="351"/>
        <end position="371"/>
    </location>
</feature>
<evidence type="ECO:0000256" key="3">
    <source>
        <dbReference type="ARBA" id="ARBA00022989"/>
    </source>
</evidence>
<accession>A0ABY6ZWH2</accession>
<dbReference type="EMBL" id="CP113432">
    <property type="protein sequence ID" value="WAI49139.1"/>
    <property type="molecule type" value="Genomic_DNA"/>
</dbReference>
<feature type="domain" description="O-antigen ligase-related" evidence="6">
    <location>
        <begin position="202"/>
        <end position="330"/>
    </location>
</feature>
<proteinExistence type="predicted"/>
<dbReference type="RefSeq" id="WP_254472229.1">
    <property type="nucleotide sequence ID" value="NZ_CP113432.1"/>
</dbReference>
<keyword evidence="2 5" id="KW-0812">Transmembrane</keyword>